<dbReference type="GO" id="GO:0032259">
    <property type="term" value="P:methylation"/>
    <property type="evidence" value="ECO:0007669"/>
    <property type="project" value="UniProtKB-KW"/>
</dbReference>
<dbReference type="Gene3D" id="3.40.50.150">
    <property type="entry name" value="Vaccinia Virus protein VP39"/>
    <property type="match status" value="1"/>
</dbReference>
<sequence>MKNYVDVAYDKKEKPITSYPDELARYLYKRFSMQPGMKFLDNGCGRGDFLEAFSRLGLETYGTDIVQGCKQTQLVDLNQGELPFSEGTFDVVFSKSVIEHIEKQEHYMQEMRRVLKDDGLLIILVPDWKTQRVIFYEDPTHIHPYTQKSIDRLLNMMGFRGVSSEEFIQLPSVWKYPVLKSICRVLQLLGPVKRVYKNKFFRFSRELMILGTGRK</sequence>
<gene>
    <name evidence="1" type="ORF">SAMN05660648_02443</name>
</gene>
<keyword evidence="1" id="KW-0489">Methyltransferase</keyword>
<proteinExistence type="predicted"/>
<dbReference type="AlphaFoldDB" id="A0A1H3ZIX7"/>
<keyword evidence="1" id="KW-0808">Transferase</keyword>
<dbReference type="Proteomes" id="UP000183469">
    <property type="component" value="Unassembled WGS sequence"/>
</dbReference>
<reference evidence="1 2" key="1">
    <citation type="submission" date="2016-10" db="EMBL/GenBank/DDBJ databases">
        <authorList>
            <person name="de Groot N.N."/>
        </authorList>
    </citation>
    <scope>NUCLEOTIDE SEQUENCE [LARGE SCALE GENOMIC DNA]</scope>
    <source>
        <strain evidence="1 2">DSM 2872</strain>
    </source>
</reference>
<organism evidence="1 2">
    <name type="scientific">Selenomonas ruminantium</name>
    <dbReference type="NCBI Taxonomy" id="971"/>
    <lineage>
        <taxon>Bacteria</taxon>
        <taxon>Bacillati</taxon>
        <taxon>Bacillota</taxon>
        <taxon>Negativicutes</taxon>
        <taxon>Selenomonadales</taxon>
        <taxon>Selenomonadaceae</taxon>
        <taxon>Selenomonas</taxon>
    </lineage>
</organism>
<evidence type="ECO:0000313" key="1">
    <source>
        <dbReference type="EMBL" id="SEA23361.1"/>
    </source>
</evidence>
<accession>A0A1H3ZIX7</accession>
<dbReference type="Pfam" id="PF13489">
    <property type="entry name" value="Methyltransf_23"/>
    <property type="match status" value="1"/>
</dbReference>
<dbReference type="OrthoDB" id="9782855at2"/>
<dbReference type="RefSeq" id="WP_074672993.1">
    <property type="nucleotide sequence ID" value="NZ_FNQG01000011.1"/>
</dbReference>
<name>A0A1H3ZIX7_SELRU</name>
<dbReference type="PANTHER" id="PTHR43464:SF83">
    <property type="entry name" value="MALONYL-[ACYL-CARRIER PROTEIN] O-METHYLTRANSFERASE"/>
    <property type="match status" value="1"/>
</dbReference>
<keyword evidence="1" id="KW-0830">Ubiquinone</keyword>
<dbReference type="InterPro" id="IPR029063">
    <property type="entry name" value="SAM-dependent_MTases_sf"/>
</dbReference>
<dbReference type="EMBL" id="FNQG01000011">
    <property type="protein sequence ID" value="SEA23361.1"/>
    <property type="molecule type" value="Genomic_DNA"/>
</dbReference>
<dbReference type="CDD" id="cd02440">
    <property type="entry name" value="AdoMet_MTases"/>
    <property type="match status" value="1"/>
</dbReference>
<protein>
    <submittedName>
        <fullName evidence="1">Ubiquinone/menaquinone biosynthesis C-methylase UbiE</fullName>
    </submittedName>
</protein>
<dbReference type="GO" id="GO:0008168">
    <property type="term" value="F:methyltransferase activity"/>
    <property type="evidence" value="ECO:0007669"/>
    <property type="project" value="UniProtKB-KW"/>
</dbReference>
<evidence type="ECO:0000313" key="2">
    <source>
        <dbReference type="Proteomes" id="UP000183469"/>
    </source>
</evidence>
<dbReference type="PANTHER" id="PTHR43464">
    <property type="entry name" value="METHYLTRANSFERASE"/>
    <property type="match status" value="1"/>
</dbReference>
<dbReference type="SUPFAM" id="SSF53335">
    <property type="entry name" value="S-adenosyl-L-methionine-dependent methyltransferases"/>
    <property type="match status" value="1"/>
</dbReference>